<dbReference type="OrthoDB" id="347018at2759"/>
<dbReference type="InterPro" id="IPR031167">
    <property type="entry name" value="G_OBG"/>
</dbReference>
<dbReference type="InterPro" id="IPR006169">
    <property type="entry name" value="GTP1_OBG_dom"/>
</dbReference>
<dbReference type="GO" id="GO:0005525">
    <property type="term" value="F:GTP binding"/>
    <property type="evidence" value="ECO:0007669"/>
    <property type="project" value="UniProtKB-KW"/>
</dbReference>
<dbReference type="SUPFAM" id="SSF82051">
    <property type="entry name" value="Obg GTP-binding protein N-terminal domain"/>
    <property type="match status" value="1"/>
</dbReference>
<evidence type="ECO:0000259" key="4">
    <source>
        <dbReference type="PROSITE" id="PS51883"/>
    </source>
</evidence>
<keyword evidence="6" id="KW-1185">Reference proteome</keyword>
<dbReference type="CDD" id="cd01898">
    <property type="entry name" value="Obg"/>
    <property type="match status" value="1"/>
</dbReference>
<evidence type="ECO:0000313" key="5">
    <source>
        <dbReference type="EMBL" id="KIJ64768.1"/>
    </source>
</evidence>
<dbReference type="InterPro" id="IPR006073">
    <property type="entry name" value="GTP-bd"/>
</dbReference>
<evidence type="ECO:0000256" key="2">
    <source>
        <dbReference type="ARBA" id="ARBA00023134"/>
    </source>
</evidence>
<dbReference type="PANTHER" id="PTHR11702">
    <property type="entry name" value="DEVELOPMENTALLY REGULATED GTP-BINDING PROTEIN-RELATED"/>
    <property type="match status" value="1"/>
</dbReference>
<accession>A0A0C9WA59</accession>
<dbReference type="GO" id="GO:0042254">
    <property type="term" value="P:ribosome biogenesis"/>
    <property type="evidence" value="ECO:0007669"/>
    <property type="project" value="UniProtKB-UniRule"/>
</dbReference>
<keyword evidence="2" id="KW-0342">GTP-binding</keyword>
<dbReference type="GO" id="GO:0005739">
    <property type="term" value="C:mitochondrion"/>
    <property type="evidence" value="ECO:0007669"/>
    <property type="project" value="TreeGrafter"/>
</dbReference>
<dbReference type="InterPro" id="IPR027417">
    <property type="entry name" value="P-loop_NTPase"/>
</dbReference>
<dbReference type="SUPFAM" id="SSF52540">
    <property type="entry name" value="P-loop containing nucleoside triphosphate hydrolases"/>
    <property type="match status" value="1"/>
</dbReference>
<dbReference type="Pfam" id="PF01926">
    <property type="entry name" value="MMR_HSR1"/>
    <property type="match status" value="1"/>
</dbReference>
<evidence type="ECO:0008006" key="7">
    <source>
        <dbReference type="Google" id="ProtNLM"/>
    </source>
</evidence>
<evidence type="ECO:0000256" key="1">
    <source>
        <dbReference type="ARBA" id="ARBA00022741"/>
    </source>
</evidence>
<proteinExistence type="predicted"/>
<dbReference type="GO" id="GO:0003924">
    <property type="term" value="F:GTPase activity"/>
    <property type="evidence" value="ECO:0007669"/>
    <property type="project" value="InterPro"/>
</dbReference>
<dbReference type="InterPro" id="IPR045086">
    <property type="entry name" value="OBG_GTPase"/>
</dbReference>
<dbReference type="HOGENOM" id="CLU_011747_2_6_1"/>
<feature type="domain" description="OBG-type G" evidence="3">
    <location>
        <begin position="311"/>
        <end position="567"/>
    </location>
</feature>
<gene>
    <name evidence="5" type="ORF">HYDPIDRAFT_111361</name>
</gene>
<sequence>MFKAACRSSLLQAQRRPFSCTTIPKESFSKARNEHELDNGELDALRDARRRQRRSEWKRRQGGETFLDHVIINVRGGRGGNGCVAFHREKFKPLGPPSGGSGGRGGDVYIMPTPTLTTLSSIPTRIRGRPGGAGQGTWQNGKNAAPTIIKVPLGTVVRQLPRDDPRRAKDEWEAEEESLEGLSFEERRAKMLESRWVHYPEYENDNVKRDIFKQSEVSLYREERERRWARRQRELNPIQLDLNEVGEEELDVNAPLALGKTKYLGHLIAQGGNGGLGNPHFLSPVNRSPKFATKGHDGERITLELELKIIADIGLVGMPNAGKSTLLRALTGGRAKTEVASYAFTTLNPVVGVIRVSSDGTFEGELQGVRVFEETAVEEARLLEQELAEELGELEPSSEQDTSPAIANDTASYEVAQGPGHYFDILESFRFTIADNPGLISRASEDVGLGHSFLRSIERSHALVYVVDLSGPAPWDELRDLREELEKYQPGMSDKARLVIANKADLLANGGDEAAVAEAKGKLKKLEDYVRTEMVVLEGRTLDVIPISAKFSQNLKKVVGLLQAYVEEARGLVE</sequence>
<dbReference type="PANTHER" id="PTHR11702:SF31">
    <property type="entry name" value="MITOCHONDRIAL RIBOSOME-ASSOCIATED GTPASE 2"/>
    <property type="match status" value="1"/>
</dbReference>
<reference evidence="5 6" key="1">
    <citation type="submission" date="2014-04" db="EMBL/GenBank/DDBJ databases">
        <title>Evolutionary Origins and Diversification of the Mycorrhizal Mutualists.</title>
        <authorList>
            <consortium name="DOE Joint Genome Institute"/>
            <consortium name="Mycorrhizal Genomics Consortium"/>
            <person name="Kohler A."/>
            <person name="Kuo A."/>
            <person name="Nagy L.G."/>
            <person name="Floudas D."/>
            <person name="Copeland A."/>
            <person name="Barry K.W."/>
            <person name="Cichocki N."/>
            <person name="Veneault-Fourrey C."/>
            <person name="LaButti K."/>
            <person name="Lindquist E.A."/>
            <person name="Lipzen A."/>
            <person name="Lundell T."/>
            <person name="Morin E."/>
            <person name="Murat C."/>
            <person name="Riley R."/>
            <person name="Ohm R."/>
            <person name="Sun H."/>
            <person name="Tunlid A."/>
            <person name="Henrissat B."/>
            <person name="Grigoriev I.V."/>
            <person name="Hibbett D.S."/>
            <person name="Martin F."/>
        </authorList>
    </citation>
    <scope>NUCLEOTIDE SEQUENCE [LARGE SCALE GENOMIC DNA]</scope>
    <source>
        <strain evidence="5 6">MD-312</strain>
    </source>
</reference>
<dbReference type="AlphaFoldDB" id="A0A0C9WA59"/>
<evidence type="ECO:0000259" key="3">
    <source>
        <dbReference type="PROSITE" id="PS51710"/>
    </source>
</evidence>
<dbReference type="Gene3D" id="2.70.210.12">
    <property type="entry name" value="GTP1/OBG domain"/>
    <property type="match status" value="1"/>
</dbReference>
<dbReference type="PROSITE" id="PS51710">
    <property type="entry name" value="G_OBG"/>
    <property type="match status" value="1"/>
</dbReference>
<dbReference type="PROSITE" id="PS51883">
    <property type="entry name" value="OBG"/>
    <property type="match status" value="1"/>
</dbReference>
<keyword evidence="1" id="KW-0547">Nucleotide-binding</keyword>
<dbReference type="EMBL" id="KN839845">
    <property type="protein sequence ID" value="KIJ64768.1"/>
    <property type="molecule type" value="Genomic_DNA"/>
</dbReference>
<feature type="domain" description="Obg" evidence="4">
    <location>
        <begin position="64"/>
        <end position="310"/>
    </location>
</feature>
<dbReference type="Gene3D" id="3.40.50.300">
    <property type="entry name" value="P-loop containing nucleotide triphosphate hydrolases"/>
    <property type="match status" value="1"/>
</dbReference>
<evidence type="ECO:0000313" key="6">
    <source>
        <dbReference type="Proteomes" id="UP000053820"/>
    </source>
</evidence>
<dbReference type="Proteomes" id="UP000053820">
    <property type="component" value="Unassembled WGS sequence"/>
</dbReference>
<organism evidence="5 6">
    <name type="scientific">Hydnomerulius pinastri MD-312</name>
    <dbReference type="NCBI Taxonomy" id="994086"/>
    <lineage>
        <taxon>Eukaryota</taxon>
        <taxon>Fungi</taxon>
        <taxon>Dikarya</taxon>
        <taxon>Basidiomycota</taxon>
        <taxon>Agaricomycotina</taxon>
        <taxon>Agaricomycetes</taxon>
        <taxon>Agaricomycetidae</taxon>
        <taxon>Boletales</taxon>
        <taxon>Boletales incertae sedis</taxon>
        <taxon>Leucogyrophana</taxon>
    </lineage>
</organism>
<protein>
    <recommendedName>
        <fullName evidence="7">GTPase</fullName>
    </recommendedName>
</protein>
<dbReference type="InterPro" id="IPR036726">
    <property type="entry name" value="GTP1_OBG_dom_sf"/>
</dbReference>
<dbReference type="Pfam" id="PF01018">
    <property type="entry name" value="GTP1_OBG"/>
    <property type="match status" value="2"/>
</dbReference>
<name>A0A0C9WA59_9AGAM</name>